<dbReference type="OrthoDB" id="9804313at2"/>
<comment type="catalytic activity">
    <reaction evidence="2">
        <text>N-terminal N-formyl-L-methionyl-[peptide] + H2O = N-terminal L-methionyl-[peptide] + formate</text>
        <dbReference type="Rhea" id="RHEA:24420"/>
        <dbReference type="Rhea" id="RHEA-COMP:10639"/>
        <dbReference type="Rhea" id="RHEA-COMP:10640"/>
        <dbReference type="ChEBI" id="CHEBI:15377"/>
        <dbReference type="ChEBI" id="CHEBI:15740"/>
        <dbReference type="ChEBI" id="CHEBI:49298"/>
        <dbReference type="ChEBI" id="CHEBI:64731"/>
        <dbReference type="EC" id="3.5.1.88"/>
    </reaction>
</comment>
<feature type="binding site" evidence="2">
    <location>
        <position position="94"/>
    </location>
    <ligand>
        <name>Fe cation</name>
        <dbReference type="ChEBI" id="CHEBI:24875"/>
    </ligand>
</feature>
<evidence type="ECO:0000313" key="4">
    <source>
        <dbReference type="Proteomes" id="UP000238007"/>
    </source>
</evidence>
<keyword evidence="2" id="KW-0479">Metal-binding</keyword>
<dbReference type="Gene3D" id="3.90.45.10">
    <property type="entry name" value="Peptide deformylase"/>
    <property type="match status" value="1"/>
</dbReference>
<evidence type="ECO:0000256" key="1">
    <source>
        <dbReference type="ARBA" id="ARBA00010759"/>
    </source>
</evidence>
<dbReference type="SUPFAM" id="SSF56420">
    <property type="entry name" value="Peptide deformylase"/>
    <property type="match status" value="1"/>
</dbReference>
<dbReference type="PANTHER" id="PTHR10458">
    <property type="entry name" value="PEPTIDE DEFORMYLASE"/>
    <property type="match status" value="1"/>
</dbReference>
<evidence type="ECO:0000256" key="2">
    <source>
        <dbReference type="HAMAP-Rule" id="MF_00163"/>
    </source>
</evidence>
<dbReference type="NCBIfam" id="TIGR00079">
    <property type="entry name" value="pept_deformyl"/>
    <property type="match status" value="1"/>
</dbReference>
<dbReference type="EC" id="3.5.1.88" evidence="2"/>
<protein>
    <recommendedName>
        <fullName evidence="2">Peptide deformylase</fullName>
        <shortName evidence="2">PDF</shortName>
        <ecNumber evidence="2">3.5.1.88</ecNumber>
    </recommendedName>
    <alternativeName>
        <fullName evidence="2">Polypeptide deformylase</fullName>
    </alternativeName>
</protein>
<organism evidence="3 4">
    <name type="scientific">Yoonia maritima</name>
    <dbReference type="NCBI Taxonomy" id="1435347"/>
    <lineage>
        <taxon>Bacteria</taxon>
        <taxon>Pseudomonadati</taxon>
        <taxon>Pseudomonadota</taxon>
        <taxon>Alphaproteobacteria</taxon>
        <taxon>Rhodobacterales</taxon>
        <taxon>Paracoccaceae</taxon>
        <taxon>Yoonia</taxon>
    </lineage>
</organism>
<comment type="similarity">
    <text evidence="1 2">Belongs to the polypeptide deformylase family.</text>
</comment>
<proteinExistence type="inferred from homology"/>
<dbReference type="RefSeq" id="WP_106357894.1">
    <property type="nucleotide sequence ID" value="NZ_PVTP01000006.1"/>
</dbReference>
<dbReference type="AlphaFoldDB" id="A0A2T0VYK7"/>
<comment type="caution">
    <text evidence="3">The sequence shown here is derived from an EMBL/GenBank/DDBJ whole genome shotgun (WGS) entry which is preliminary data.</text>
</comment>
<evidence type="ECO:0000313" key="3">
    <source>
        <dbReference type="EMBL" id="PRY77282.1"/>
    </source>
</evidence>
<feature type="binding site" evidence="2">
    <location>
        <position position="136"/>
    </location>
    <ligand>
        <name>Fe cation</name>
        <dbReference type="ChEBI" id="CHEBI:24875"/>
    </ligand>
</feature>
<dbReference type="PIRSF" id="PIRSF004749">
    <property type="entry name" value="Pep_def"/>
    <property type="match status" value="1"/>
</dbReference>
<dbReference type="InterPro" id="IPR036821">
    <property type="entry name" value="Peptide_deformylase_sf"/>
</dbReference>
<reference evidence="3 4" key="1">
    <citation type="submission" date="2018-03" db="EMBL/GenBank/DDBJ databases">
        <title>Genomic Encyclopedia of Archaeal and Bacterial Type Strains, Phase II (KMG-II): from individual species to whole genera.</title>
        <authorList>
            <person name="Goeker M."/>
        </authorList>
    </citation>
    <scope>NUCLEOTIDE SEQUENCE [LARGE SCALE GENOMIC DNA]</scope>
    <source>
        <strain evidence="3 4">DSM 101533</strain>
    </source>
</reference>
<dbReference type="PANTHER" id="PTHR10458:SF22">
    <property type="entry name" value="PEPTIDE DEFORMYLASE"/>
    <property type="match status" value="1"/>
</dbReference>
<dbReference type="CDD" id="cd00487">
    <property type="entry name" value="Pep_deformylase"/>
    <property type="match status" value="1"/>
</dbReference>
<keyword evidence="2" id="KW-0648">Protein biosynthesis</keyword>
<accession>A0A2T0VYK7</accession>
<dbReference type="Proteomes" id="UP000238007">
    <property type="component" value="Unassembled WGS sequence"/>
</dbReference>
<dbReference type="PRINTS" id="PR01576">
    <property type="entry name" value="PDEFORMYLASE"/>
</dbReference>
<name>A0A2T0VYK7_9RHOB</name>
<comment type="function">
    <text evidence="2">Removes the formyl group from the N-terminal Met of newly synthesized proteins. Requires at least a dipeptide for an efficient rate of reaction. N-terminal L-methionine is a prerequisite for activity but the enzyme has broad specificity at other positions.</text>
</comment>
<dbReference type="Pfam" id="PF01327">
    <property type="entry name" value="Pep_deformylase"/>
    <property type="match status" value="1"/>
</dbReference>
<feature type="active site" evidence="2">
    <location>
        <position position="137"/>
    </location>
</feature>
<comment type="cofactor">
    <cofactor evidence="2">
        <name>Fe(2+)</name>
        <dbReference type="ChEBI" id="CHEBI:29033"/>
    </cofactor>
    <text evidence="2">Binds 1 Fe(2+) ion.</text>
</comment>
<gene>
    <name evidence="2" type="primary">def</name>
    <name evidence="3" type="ORF">CLV80_106126</name>
</gene>
<dbReference type="EMBL" id="PVTP01000006">
    <property type="protein sequence ID" value="PRY77282.1"/>
    <property type="molecule type" value="Genomic_DNA"/>
</dbReference>
<dbReference type="GO" id="GO:0006412">
    <property type="term" value="P:translation"/>
    <property type="evidence" value="ECO:0007669"/>
    <property type="project" value="UniProtKB-UniRule"/>
</dbReference>
<dbReference type="GO" id="GO:0042586">
    <property type="term" value="F:peptide deformylase activity"/>
    <property type="evidence" value="ECO:0007669"/>
    <property type="project" value="UniProtKB-UniRule"/>
</dbReference>
<dbReference type="GO" id="GO:0046872">
    <property type="term" value="F:metal ion binding"/>
    <property type="evidence" value="ECO:0007669"/>
    <property type="project" value="UniProtKB-KW"/>
</dbReference>
<dbReference type="InterPro" id="IPR023635">
    <property type="entry name" value="Peptide_deformylase"/>
</dbReference>
<keyword evidence="2" id="KW-0378">Hydrolase</keyword>
<dbReference type="NCBIfam" id="NF001159">
    <property type="entry name" value="PRK00150.1-3"/>
    <property type="match status" value="1"/>
</dbReference>
<keyword evidence="2" id="KW-0408">Iron</keyword>
<dbReference type="HAMAP" id="MF_00163">
    <property type="entry name" value="Pep_deformylase"/>
    <property type="match status" value="1"/>
</dbReference>
<feature type="binding site" evidence="2">
    <location>
        <position position="140"/>
    </location>
    <ligand>
        <name>Fe cation</name>
        <dbReference type="ChEBI" id="CHEBI:24875"/>
    </ligand>
</feature>
<keyword evidence="4" id="KW-1185">Reference proteome</keyword>
<sequence length="153" mass="16674">MAVLDLRFDGDPVLREVATAINTFDAALAQLADDMLETMYAAPGRGLAAPQVGISQRIFVTDVTWKDAEPAPLVFVNPQIIAQSDETQTGTEGCLSIPDRSFDVPRPVWVEMRWQSVDGAEQSARFDGMQAICACHELDHLNGILITDTGIEL</sequence>